<keyword evidence="2" id="KW-1185">Reference proteome</keyword>
<comment type="caution">
    <text evidence="1">The sequence shown here is derived from an EMBL/GenBank/DDBJ whole genome shotgun (WGS) entry which is preliminary data.</text>
</comment>
<evidence type="ECO:0000313" key="2">
    <source>
        <dbReference type="Proteomes" id="UP001596512"/>
    </source>
</evidence>
<dbReference type="EMBL" id="JBHTEY010000004">
    <property type="protein sequence ID" value="MFC7613422.1"/>
    <property type="molecule type" value="Genomic_DNA"/>
</dbReference>
<reference evidence="2" key="1">
    <citation type="journal article" date="2019" name="Int. J. Syst. Evol. Microbiol.">
        <title>The Global Catalogue of Microorganisms (GCM) 10K type strain sequencing project: providing services to taxonomists for standard genome sequencing and annotation.</title>
        <authorList>
            <consortium name="The Broad Institute Genomics Platform"/>
            <consortium name="The Broad Institute Genome Sequencing Center for Infectious Disease"/>
            <person name="Wu L."/>
            <person name="Ma J."/>
        </authorList>
    </citation>
    <scope>NUCLEOTIDE SEQUENCE [LARGE SCALE GENOMIC DNA]</scope>
    <source>
        <strain evidence="2">JCM 17695</strain>
    </source>
</reference>
<evidence type="ECO:0000313" key="1">
    <source>
        <dbReference type="EMBL" id="MFC7613422.1"/>
    </source>
</evidence>
<dbReference type="Proteomes" id="UP001596512">
    <property type="component" value="Unassembled WGS sequence"/>
</dbReference>
<gene>
    <name evidence="1" type="ORF">ACFQV2_07190</name>
</gene>
<name>A0ABW2TI43_9PSEU</name>
<accession>A0ABW2TI43</accession>
<proteinExistence type="predicted"/>
<organism evidence="1 2">
    <name type="scientific">Actinokineospora soli</name>
    <dbReference type="NCBI Taxonomy" id="1048753"/>
    <lineage>
        <taxon>Bacteria</taxon>
        <taxon>Bacillati</taxon>
        <taxon>Actinomycetota</taxon>
        <taxon>Actinomycetes</taxon>
        <taxon>Pseudonocardiales</taxon>
        <taxon>Pseudonocardiaceae</taxon>
        <taxon>Actinokineospora</taxon>
    </lineage>
</organism>
<sequence length="69" mass="7042">MIGLLTTSGVIVKRAVSILFVLLAASVMVPGVAVAAPGDLMCTGNFQFEFDPPLTAETTTSTATVGVGW</sequence>
<protein>
    <submittedName>
        <fullName evidence="1">Uncharacterized protein</fullName>
    </submittedName>
</protein>